<sequence>MPHSHSGQYHHSHGHTPYQTPSPPYSHPHDHPRSNSIDLTSKQPQHLYSRHSYSTPSHRTHPYSPPPILPPLTRIPASPQSPDAHHYLPPPPHMSSNTNANHRDRDDRHYRTESPSSPTSPSSSSLSAPLSANDRRERNKAASAKYRAKKHYQSGEMKQQINELQDQNNVLTRQLAESRAENASLKSMVEKLRGRLVAEKVLKRLREVGRERRGEGGSRSSRAKVSAQDLASDSDDDDFDDVEVEDVEDRRMNSRHRIEVDDDDDDL</sequence>
<feature type="compositionally biased region" description="Low complexity" evidence="1">
    <location>
        <begin position="114"/>
        <end position="132"/>
    </location>
</feature>
<evidence type="ECO:0000259" key="2">
    <source>
        <dbReference type="PROSITE" id="PS50217"/>
    </source>
</evidence>
<comment type="caution">
    <text evidence="3">The sequence shown here is derived from an EMBL/GenBank/DDBJ whole genome shotgun (WGS) entry which is preliminary data.</text>
</comment>
<dbReference type="CDD" id="cd14705">
    <property type="entry name" value="bZIP_Zip1"/>
    <property type="match status" value="1"/>
</dbReference>
<reference evidence="3" key="1">
    <citation type="journal article" date="2020" name="Fungal Divers.">
        <title>Resolving the Mortierellaceae phylogeny through synthesis of multi-gene phylogenetics and phylogenomics.</title>
        <authorList>
            <person name="Vandepol N."/>
            <person name="Liber J."/>
            <person name="Desiro A."/>
            <person name="Na H."/>
            <person name="Kennedy M."/>
            <person name="Barry K."/>
            <person name="Grigoriev I.V."/>
            <person name="Miller A.N."/>
            <person name="O'Donnell K."/>
            <person name="Stajich J.E."/>
            <person name="Bonito G."/>
        </authorList>
    </citation>
    <scope>NUCLEOTIDE SEQUENCE</scope>
    <source>
        <strain evidence="3">NVP1</strain>
    </source>
</reference>
<dbReference type="SMART" id="SM00338">
    <property type="entry name" value="BRLZ"/>
    <property type="match status" value="1"/>
</dbReference>
<feature type="compositionally biased region" description="Basic and acidic residues" evidence="1">
    <location>
        <begin position="101"/>
        <end position="112"/>
    </location>
</feature>
<feature type="region of interest" description="Disordered" evidence="1">
    <location>
        <begin position="204"/>
        <end position="267"/>
    </location>
</feature>
<dbReference type="InterPro" id="IPR046347">
    <property type="entry name" value="bZIP_sf"/>
</dbReference>
<dbReference type="InterPro" id="IPR004827">
    <property type="entry name" value="bZIP"/>
</dbReference>
<dbReference type="Gene3D" id="1.20.5.170">
    <property type="match status" value="1"/>
</dbReference>
<dbReference type="SUPFAM" id="SSF57959">
    <property type="entry name" value="Leucine zipper domain"/>
    <property type="match status" value="1"/>
</dbReference>
<name>A0A9P5SH74_9FUNG</name>
<dbReference type="PROSITE" id="PS00036">
    <property type="entry name" value="BZIP_BASIC"/>
    <property type="match status" value="1"/>
</dbReference>
<protein>
    <recommendedName>
        <fullName evidence="2">BZIP domain-containing protein</fullName>
    </recommendedName>
</protein>
<feature type="compositionally biased region" description="Acidic residues" evidence="1">
    <location>
        <begin position="232"/>
        <end position="247"/>
    </location>
</feature>
<dbReference type="Proteomes" id="UP000696485">
    <property type="component" value="Unassembled WGS sequence"/>
</dbReference>
<accession>A0A9P5SH74</accession>
<evidence type="ECO:0000313" key="3">
    <source>
        <dbReference type="EMBL" id="KAF9327079.1"/>
    </source>
</evidence>
<gene>
    <name evidence="3" type="ORF">BG006_009586</name>
</gene>
<feature type="compositionally biased region" description="Polar residues" evidence="1">
    <location>
        <begin position="35"/>
        <end position="57"/>
    </location>
</feature>
<keyword evidence="4" id="KW-1185">Reference proteome</keyword>
<dbReference type="PROSITE" id="PS50217">
    <property type="entry name" value="BZIP"/>
    <property type="match status" value="1"/>
</dbReference>
<proteinExistence type="predicted"/>
<dbReference type="EMBL" id="JAAAUY010000703">
    <property type="protein sequence ID" value="KAF9327079.1"/>
    <property type="molecule type" value="Genomic_DNA"/>
</dbReference>
<dbReference type="Pfam" id="PF07716">
    <property type="entry name" value="bZIP_2"/>
    <property type="match status" value="1"/>
</dbReference>
<evidence type="ECO:0000256" key="1">
    <source>
        <dbReference type="SAM" id="MobiDB-lite"/>
    </source>
</evidence>
<evidence type="ECO:0000313" key="4">
    <source>
        <dbReference type="Proteomes" id="UP000696485"/>
    </source>
</evidence>
<dbReference type="AlphaFoldDB" id="A0A9P5SH74"/>
<feature type="compositionally biased region" description="Basic and acidic residues" evidence="1">
    <location>
        <begin position="204"/>
        <end position="216"/>
    </location>
</feature>
<feature type="region of interest" description="Disordered" evidence="1">
    <location>
        <begin position="1"/>
        <end position="158"/>
    </location>
</feature>
<feature type="domain" description="BZIP" evidence="2">
    <location>
        <begin position="135"/>
        <end position="192"/>
    </location>
</feature>
<dbReference type="GO" id="GO:0003700">
    <property type="term" value="F:DNA-binding transcription factor activity"/>
    <property type="evidence" value="ECO:0007669"/>
    <property type="project" value="InterPro"/>
</dbReference>
<organism evidence="3 4">
    <name type="scientific">Podila minutissima</name>
    <dbReference type="NCBI Taxonomy" id="64525"/>
    <lineage>
        <taxon>Eukaryota</taxon>
        <taxon>Fungi</taxon>
        <taxon>Fungi incertae sedis</taxon>
        <taxon>Mucoromycota</taxon>
        <taxon>Mortierellomycotina</taxon>
        <taxon>Mortierellomycetes</taxon>
        <taxon>Mortierellales</taxon>
        <taxon>Mortierellaceae</taxon>
        <taxon>Podila</taxon>
    </lineage>
</organism>
<feature type="compositionally biased region" description="Basic and acidic residues" evidence="1">
    <location>
        <begin position="248"/>
        <end position="259"/>
    </location>
</feature>